<feature type="domain" description="DUF4283" evidence="1">
    <location>
        <begin position="1"/>
        <end position="48"/>
    </location>
</feature>
<accession>A0A7J8RXG7</accession>
<dbReference type="AlphaFoldDB" id="A0A7J8RXG7"/>
<comment type="caution">
    <text evidence="2">The sequence shown here is derived from an EMBL/GenBank/DDBJ whole genome shotgun (WGS) entry which is preliminary data.</text>
</comment>
<dbReference type="EMBL" id="JABFAC010000007">
    <property type="protein sequence ID" value="MBA0618026.1"/>
    <property type="molecule type" value="Genomic_DNA"/>
</dbReference>
<reference evidence="2 3" key="1">
    <citation type="journal article" date="2019" name="Genome Biol. Evol.">
        <title>Insights into the evolution of the New World diploid cottons (Gossypium, subgenus Houzingenia) based on genome sequencing.</title>
        <authorList>
            <person name="Grover C.E."/>
            <person name="Arick M.A. 2nd"/>
            <person name="Thrash A."/>
            <person name="Conover J.L."/>
            <person name="Sanders W.S."/>
            <person name="Peterson D.G."/>
            <person name="Frelichowski J.E."/>
            <person name="Scheffler J.A."/>
            <person name="Scheffler B.E."/>
            <person name="Wendel J.F."/>
        </authorList>
    </citation>
    <scope>NUCLEOTIDE SEQUENCE [LARGE SCALE GENOMIC DNA]</scope>
    <source>
        <strain evidence="2">27</strain>
        <tissue evidence="2">Leaf</tissue>
    </source>
</reference>
<keyword evidence="3" id="KW-1185">Reference proteome</keyword>
<proteinExistence type="predicted"/>
<protein>
    <recommendedName>
        <fullName evidence="1">DUF4283 domain-containing protein</fullName>
    </recommendedName>
</protein>
<organism evidence="2 3">
    <name type="scientific">Gossypium davidsonii</name>
    <name type="common">Davidson's cotton</name>
    <name type="synonym">Gossypium klotzschianum subsp. davidsonii</name>
    <dbReference type="NCBI Taxonomy" id="34287"/>
    <lineage>
        <taxon>Eukaryota</taxon>
        <taxon>Viridiplantae</taxon>
        <taxon>Streptophyta</taxon>
        <taxon>Embryophyta</taxon>
        <taxon>Tracheophyta</taxon>
        <taxon>Spermatophyta</taxon>
        <taxon>Magnoliopsida</taxon>
        <taxon>eudicotyledons</taxon>
        <taxon>Gunneridae</taxon>
        <taxon>Pentapetalae</taxon>
        <taxon>rosids</taxon>
        <taxon>malvids</taxon>
        <taxon>Malvales</taxon>
        <taxon>Malvaceae</taxon>
        <taxon>Malvoideae</taxon>
        <taxon>Gossypium</taxon>
    </lineage>
</organism>
<gene>
    <name evidence="2" type="ORF">Godav_027421</name>
</gene>
<sequence length="79" mass="9315">MKSIWKTTKKFDIQVVGKKLFFITFDDENNLELIMEGRPWLFRKQIVIFVLLTAPIEQSQIRVIMSPILLKNWSMSTGL</sequence>
<dbReference type="InterPro" id="IPR025558">
    <property type="entry name" value="DUF4283"/>
</dbReference>
<evidence type="ECO:0000259" key="1">
    <source>
        <dbReference type="Pfam" id="PF14111"/>
    </source>
</evidence>
<evidence type="ECO:0000313" key="2">
    <source>
        <dbReference type="EMBL" id="MBA0618026.1"/>
    </source>
</evidence>
<dbReference type="Proteomes" id="UP000593561">
    <property type="component" value="Unassembled WGS sequence"/>
</dbReference>
<evidence type="ECO:0000313" key="3">
    <source>
        <dbReference type="Proteomes" id="UP000593561"/>
    </source>
</evidence>
<name>A0A7J8RXG7_GOSDV</name>
<dbReference type="Pfam" id="PF14111">
    <property type="entry name" value="DUF4283"/>
    <property type="match status" value="1"/>
</dbReference>